<evidence type="ECO:0000313" key="12">
    <source>
        <dbReference type="EMBL" id="MBC6010853.1"/>
    </source>
</evidence>
<dbReference type="Gene3D" id="3.40.1700.10">
    <property type="entry name" value="DNA integrity scanning protein, DisA, N-terminal domain"/>
    <property type="match status" value="1"/>
</dbReference>
<keyword evidence="8 10" id="KW-1133">Transmembrane helix</keyword>
<keyword evidence="13" id="KW-1185">Reference proteome</keyword>
<comment type="similarity">
    <text evidence="10">Belongs to the adenylate cyclase family. DacA/CdaA subfamily.</text>
</comment>
<evidence type="ECO:0000259" key="11">
    <source>
        <dbReference type="PROSITE" id="PS51794"/>
    </source>
</evidence>
<dbReference type="PIRSF" id="PIRSF004793">
    <property type="entry name" value="UCP004793"/>
    <property type="match status" value="1"/>
</dbReference>
<comment type="function">
    <text evidence="10">Catalyzes the condensation of 2 ATP molecules into cyclic di-AMP (c-di-AMP), a second messenger used to regulate differing processes in different bacteria.</text>
</comment>
<dbReference type="RefSeq" id="WP_022424452.1">
    <property type="nucleotide sequence ID" value="NZ_JACRWG010000069.1"/>
</dbReference>
<feature type="transmembrane region" description="Helical" evidence="10">
    <location>
        <begin position="12"/>
        <end position="33"/>
    </location>
</feature>
<dbReference type="InterPro" id="IPR045585">
    <property type="entry name" value="CdaA_N"/>
</dbReference>
<dbReference type="PANTHER" id="PTHR34185">
    <property type="entry name" value="DIADENYLATE CYCLASE"/>
    <property type="match status" value="1"/>
</dbReference>
<keyword evidence="9 10" id="KW-0472">Membrane</keyword>
<evidence type="ECO:0000313" key="13">
    <source>
        <dbReference type="Proteomes" id="UP000603474"/>
    </source>
</evidence>
<evidence type="ECO:0000256" key="7">
    <source>
        <dbReference type="ARBA" id="ARBA00022840"/>
    </source>
</evidence>
<name>A0ABR7KDQ8_9FIRM</name>
<keyword evidence="6 10" id="KW-0547">Nucleotide-binding</keyword>
<dbReference type="PROSITE" id="PS51794">
    <property type="entry name" value="DAC"/>
    <property type="match status" value="1"/>
</dbReference>
<dbReference type="InterPro" id="IPR034701">
    <property type="entry name" value="CdaA"/>
</dbReference>
<evidence type="ECO:0000256" key="4">
    <source>
        <dbReference type="ARBA" id="ARBA00022692"/>
    </source>
</evidence>
<feature type="transmembrane region" description="Helical" evidence="10">
    <location>
        <begin position="45"/>
        <end position="68"/>
    </location>
</feature>
<feature type="domain" description="DAC" evidence="11">
    <location>
        <begin position="87"/>
        <end position="246"/>
    </location>
</feature>
<proteinExistence type="inferred from homology"/>
<dbReference type="InterPro" id="IPR050338">
    <property type="entry name" value="DisA"/>
</dbReference>
<accession>A0ABR7KDQ8</accession>
<evidence type="ECO:0000256" key="2">
    <source>
        <dbReference type="ARBA" id="ARBA00022475"/>
    </source>
</evidence>
<dbReference type="Pfam" id="PF19293">
    <property type="entry name" value="CdaA_N"/>
    <property type="match status" value="1"/>
</dbReference>
<gene>
    <name evidence="10" type="primary">dacA</name>
    <name evidence="12" type="ORF">H8909_11555</name>
</gene>
<dbReference type="InterPro" id="IPR036888">
    <property type="entry name" value="DNA_integrity_DisA_N_sf"/>
</dbReference>
<evidence type="ECO:0000256" key="9">
    <source>
        <dbReference type="ARBA" id="ARBA00023136"/>
    </source>
</evidence>
<dbReference type="NCBIfam" id="TIGR00159">
    <property type="entry name" value="diadenylate cyclase CdaA"/>
    <property type="match status" value="1"/>
</dbReference>
<evidence type="ECO:0000256" key="6">
    <source>
        <dbReference type="ARBA" id="ARBA00022741"/>
    </source>
</evidence>
<dbReference type="Pfam" id="PF02457">
    <property type="entry name" value="DAC"/>
    <property type="match status" value="1"/>
</dbReference>
<dbReference type="GeneID" id="301324246"/>
<dbReference type="InterPro" id="IPR003390">
    <property type="entry name" value="DNA_integrity_scan_DisA_N"/>
</dbReference>
<keyword evidence="3 10" id="KW-0808">Transferase</keyword>
<evidence type="ECO:0000256" key="10">
    <source>
        <dbReference type="HAMAP-Rule" id="MF_01499"/>
    </source>
</evidence>
<dbReference type="SUPFAM" id="SSF143597">
    <property type="entry name" value="YojJ-like"/>
    <property type="match status" value="1"/>
</dbReference>
<dbReference type="InterPro" id="IPR014046">
    <property type="entry name" value="C-di-AMP_synthase"/>
</dbReference>
<keyword evidence="2 10" id="KW-1003">Cell membrane</keyword>
<keyword evidence="5 10" id="KW-0548">Nucleotidyltransferase</keyword>
<organism evidence="12 13">
    <name type="scientific">Catenibacterium faecis</name>
    <dbReference type="NCBI Taxonomy" id="2764323"/>
    <lineage>
        <taxon>Bacteria</taxon>
        <taxon>Bacillati</taxon>
        <taxon>Bacillota</taxon>
        <taxon>Erysipelotrichia</taxon>
        <taxon>Erysipelotrichales</taxon>
        <taxon>Coprobacillaceae</taxon>
        <taxon>Catenibacterium</taxon>
    </lineage>
</organism>
<comment type="subunit">
    <text evidence="10">Probably a homodimer.</text>
</comment>
<evidence type="ECO:0000256" key="3">
    <source>
        <dbReference type="ARBA" id="ARBA00022679"/>
    </source>
</evidence>
<keyword evidence="4 10" id="KW-0812">Transmembrane</keyword>
<dbReference type="Proteomes" id="UP000603474">
    <property type="component" value="Unassembled WGS sequence"/>
</dbReference>
<comment type="caution">
    <text evidence="12">The sequence shown here is derived from an EMBL/GenBank/DDBJ whole genome shotgun (WGS) entry which is preliminary data.</text>
</comment>
<keyword evidence="7 10" id="KW-0067">ATP-binding</keyword>
<dbReference type="HAMAP" id="MF_01499">
    <property type="entry name" value="DacA"/>
    <property type="match status" value="1"/>
</dbReference>
<dbReference type="PANTHER" id="PTHR34185:SF1">
    <property type="entry name" value="DIADENYLATE CYCLASE"/>
    <property type="match status" value="1"/>
</dbReference>
<sequence>MINIITSELPMIWKFVKSAIDLLAVWVLLYYGIMMFKTNMRTMQLFKGVIVVLLVKAITSVLGLVTLGTIVDAVITWGVLAIVVIFQPEIRVLLEKMGQTKNEVQHRLSDDERERAMDELVESITTMSKDKTGALITFERRQSLQDFINTGVKVSASIKAELLTTIFYEGTPLHDGATIIKNDMIVASACFYPPTNKEIPSQYGARHRAAIGISEITDSLTVVVSEETGNVSFAANGELTRINLNELRSKLIAELNWYDEGGEDHE</sequence>
<evidence type="ECO:0000256" key="5">
    <source>
        <dbReference type="ARBA" id="ARBA00022695"/>
    </source>
</evidence>
<feature type="transmembrane region" description="Helical" evidence="10">
    <location>
        <begin position="74"/>
        <end position="94"/>
    </location>
</feature>
<comment type="catalytic activity">
    <reaction evidence="1 10">
        <text>2 ATP = 3',3'-c-di-AMP + 2 diphosphate</text>
        <dbReference type="Rhea" id="RHEA:35655"/>
        <dbReference type="ChEBI" id="CHEBI:30616"/>
        <dbReference type="ChEBI" id="CHEBI:33019"/>
        <dbReference type="ChEBI" id="CHEBI:71500"/>
        <dbReference type="EC" id="2.7.7.85"/>
    </reaction>
</comment>
<protein>
    <recommendedName>
        <fullName evidence="10">Diadenylate cyclase</fullName>
        <shortName evidence="10">DAC</shortName>
        <ecNumber evidence="10">2.7.7.85</ecNumber>
    </recommendedName>
    <alternativeName>
        <fullName evidence="10">Cyclic-di-AMP synthase</fullName>
        <shortName evidence="10">c-di-AMP synthase</shortName>
    </alternativeName>
</protein>
<reference evidence="12 13" key="1">
    <citation type="submission" date="2020-08" db="EMBL/GenBank/DDBJ databases">
        <authorList>
            <person name="Liu C."/>
            <person name="Sun Q."/>
        </authorList>
    </citation>
    <scope>NUCLEOTIDE SEQUENCE [LARGE SCALE GENOMIC DNA]</scope>
    <source>
        <strain evidence="12 13">NSJ-22</strain>
    </source>
</reference>
<evidence type="ECO:0000256" key="1">
    <source>
        <dbReference type="ARBA" id="ARBA00000877"/>
    </source>
</evidence>
<dbReference type="EC" id="2.7.7.85" evidence="10"/>
<dbReference type="EMBL" id="JACRWG010000069">
    <property type="protein sequence ID" value="MBC6010853.1"/>
    <property type="molecule type" value="Genomic_DNA"/>
</dbReference>
<evidence type="ECO:0000256" key="8">
    <source>
        <dbReference type="ARBA" id="ARBA00022989"/>
    </source>
</evidence>
<comment type="caution">
    <text evidence="10">Lacks conserved residue(s) required for the propagation of feature annotation.</text>
</comment>